<keyword evidence="6 7" id="KW-0472">Membrane</keyword>
<gene>
    <name evidence="9" type="ORF">ACIB24_00025</name>
</gene>
<feature type="transmembrane region" description="Helical" evidence="7">
    <location>
        <begin position="299"/>
        <end position="318"/>
    </location>
</feature>
<evidence type="ECO:0000256" key="1">
    <source>
        <dbReference type="ARBA" id="ARBA00004651"/>
    </source>
</evidence>
<dbReference type="Proteomes" id="UP001612915">
    <property type="component" value="Unassembled WGS sequence"/>
</dbReference>
<feature type="transmembrane region" description="Helical" evidence="7">
    <location>
        <begin position="157"/>
        <end position="175"/>
    </location>
</feature>
<comment type="similarity">
    <text evidence="2">Belongs to the acyltransferase 3 family.</text>
</comment>
<protein>
    <submittedName>
        <fullName evidence="9">Acyltransferase family protein</fullName>
    </submittedName>
</protein>
<evidence type="ECO:0000256" key="2">
    <source>
        <dbReference type="ARBA" id="ARBA00007400"/>
    </source>
</evidence>
<keyword evidence="9" id="KW-0012">Acyltransferase</keyword>
<keyword evidence="4 7" id="KW-0812">Transmembrane</keyword>
<feature type="transmembrane region" description="Helical" evidence="7">
    <location>
        <begin position="269"/>
        <end position="287"/>
    </location>
</feature>
<comment type="subcellular location">
    <subcellularLocation>
        <location evidence="1">Cell membrane</location>
        <topology evidence="1">Multi-pass membrane protein</topology>
    </subcellularLocation>
</comment>
<dbReference type="RefSeq" id="WP_398273321.1">
    <property type="nucleotide sequence ID" value="NZ_JBITLV010000001.1"/>
</dbReference>
<evidence type="ECO:0000313" key="10">
    <source>
        <dbReference type="Proteomes" id="UP001612915"/>
    </source>
</evidence>
<name>A0ABW8AHD8_9ACTN</name>
<feature type="transmembrane region" description="Helical" evidence="7">
    <location>
        <begin position="211"/>
        <end position="230"/>
    </location>
</feature>
<evidence type="ECO:0000256" key="3">
    <source>
        <dbReference type="ARBA" id="ARBA00022475"/>
    </source>
</evidence>
<evidence type="ECO:0000313" key="9">
    <source>
        <dbReference type="EMBL" id="MFI7585442.1"/>
    </source>
</evidence>
<feature type="transmembrane region" description="Helical" evidence="7">
    <location>
        <begin position="181"/>
        <end position="199"/>
    </location>
</feature>
<dbReference type="EMBL" id="JBITLV010000001">
    <property type="protein sequence ID" value="MFI7585442.1"/>
    <property type="molecule type" value="Genomic_DNA"/>
</dbReference>
<dbReference type="Pfam" id="PF01757">
    <property type="entry name" value="Acyl_transf_3"/>
    <property type="match status" value="1"/>
</dbReference>
<keyword evidence="9" id="KW-0808">Transferase</keyword>
<feature type="domain" description="Acyltransferase 3" evidence="8">
    <location>
        <begin position="12"/>
        <end position="315"/>
    </location>
</feature>
<accession>A0ABW8AHD8</accession>
<evidence type="ECO:0000256" key="7">
    <source>
        <dbReference type="SAM" id="Phobius"/>
    </source>
</evidence>
<evidence type="ECO:0000256" key="4">
    <source>
        <dbReference type="ARBA" id="ARBA00022692"/>
    </source>
</evidence>
<feature type="transmembrane region" description="Helical" evidence="7">
    <location>
        <begin position="128"/>
        <end position="145"/>
    </location>
</feature>
<sequence length="361" mass="39210">MASPSRPAARTAWLDVGRGLAITLVVLLHTTEWLATAGRPSAAWTTFHVFATGVRMPLFFAISGLLAARRVQESWRDLLTGRVLLLTWVYLVWEAVGSASALAAAQITGDHLYPLRMLESYLAVVVRPRFELWFLWVLVMALLLARATRRVPVPVQLGVAGVASAVFFSDLVPQLNQGWDGLVRFYVFFLIGLHLRGRLLALGETMRPARAFGLVAVWAGLAAGVQWQGWDGAPGVGLLVRLAGLVAGVALATQLTGVRPLRYLGSRTLPVYLAHTPVIVLVVWGLTVWDTSRADGWAYTPPVAAFAVLVSLGLHRLTRVSPAGWLYRPPAGLTARLRSLRRRVPAPVDGAQTDRAARTAA</sequence>
<feature type="transmembrane region" description="Helical" evidence="7">
    <location>
        <begin position="236"/>
        <end position="257"/>
    </location>
</feature>
<feature type="transmembrane region" description="Helical" evidence="7">
    <location>
        <begin position="83"/>
        <end position="108"/>
    </location>
</feature>
<organism evidence="9 10">
    <name type="scientific">Spongisporangium articulatum</name>
    <dbReference type="NCBI Taxonomy" id="3362603"/>
    <lineage>
        <taxon>Bacteria</taxon>
        <taxon>Bacillati</taxon>
        <taxon>Actinomycetota</taxon>
        <taxon>Actinomycetes</taxon>
        <taxon>Kineosporiales</taxon>
        <taxon>Kineosporiaceae</taxon>
        <taxon>Spongisporangium</taxon>
    </lineage>
</organism>
<dbReference type="PANTHER" id="PTHR40074:SF2">
    <property type="entry name" value="O-ACETYLTRANSFERASE WECH"/>
    <property type="match status" value="1"/>
</dbReference>
<dbReference type="GO" id="GO:0016746">
    <property type="term" value="F:acyltransferase activity"/>
    <property type="evidence" value="ECO:0007669"/>
    <property type="project" value="UniProtKB-KW"/>
</dbReference>
<dbReference type="InterPro" id="IPR002656">
    <property type="entry name" value="Acyl_transf_3_dom"/>
</dbReference>
<keyword evidence="10" id="KW-1185">Reference proteome</keyword>
<feature type="transmembrane region" description="Helical" evidence="7">
    <location>
        <begin position="42"/>
        <end position="62"/>
    </location>
</feature>
<feature type="transmembrane region" description="Helical" evidence="7">
    <location>
        <begin position="12"/>
        <end position="30"/>
    </location>
</feature>
<dbReference type="PANTHER" id="PTHR40074">
    <property type="entry name" value="O-ACETYLTRANSFERASE WECH"/>
    <property type="match status" value="1"/>
</dbReference>
<comment type="caution">
    <text evidence="9">The sequence shown here is derived from an EMBL/GenBank/DDBJ whole genome shotgun (WGS) entry which is preliminary data.</text>
</comment>
<proteinExistence type="inferred from homology"/>
<reference evidence="9 10" key="1">
    <citation type="submission" date="2024-10" db="EMBL/GenBank/DDBJ databases">
        <title>The Natural Products Discovery Center: Release of the First 8490 Sequenced Strains for Exploring Actinobacteria Biosynthetic Diversity.</title>
        <authorList>
            <person name="Kalkreuter E."/>
            <person name="Kautsar S.A."/>
            <person name="Yang D."/>
            <person name="Bader C.D."/>
            <person name="Teijaro C.N."/>
            <person name="Fluegel L."/>
            <person name="Davis C.M."/>
            <person name="Simpson J.R."/>
            <person name="Lauterbach L."/>
            <person name="Steele A.D."/>
            <person name="Gui C."/>
            <person name="Meng S."/>
            <person name="Li G."/>
            <person name="Viehrig K."/>
            <person name="Ye F."/>
            <person name="Su P."/>
            <person name="Kiefer A.F."/>
            <person name="Nichols A."/>
            <person name="Cepeda A.J."/>
            <person name="Yan W."/>
            <person name="Fan B."/>
            <person name="Jiang Y."/>
            <person name="Adhikari A."/>
            <person name="Zheng C.-J."/>
            <person name="Schuster L."/>
            <person name="Cowan T.M."/>
            <person name="Smanski M.J."/>
            <person name="Chevrette M.G."/>
            <person name="De Carvalho L.P.S."/>
            <person name="Shen B."/>
        </authorList>
    </citation>
    <scope>NUCLEOTIDE SEQUENCE [LARGE SCALE GENOMIC DNA]</scope>
    <source>
        <strain evidence="9 10">NPDC049639</strain>
    </source>
</reference>
<evidence type="ECO:0000259" key="8">
    <source>
        <dbReference type="Pfam" id="PF01757"/>
    </source>
</evidence>
<keyword evidence="5 7" id="KW-1133">Transmembrane helix</keyword>
<evidence type="ECO:0000256" key="6">
    <source>
        <dbReference type="ARBA" id="ARBA00023136"/>
    </source>
</evidence>
<keyword evidence="3" id="KW-1003">Cell membrane</keyword>
<evidence type="ECO:0000256" key="5">
    <source>
        <dbReference type="ARBA" id="ARBA00022989"/>
    </source>
</evidence>